<evidence type="ECO:0000256" key="1">
    <source>
        <dbReference type="SAM" id="Phobius"/>
    </source>
</evidence>
<dbReference type="Gene3D" id="2.60.120.430">
    <property type="entry name" value="Galactose-binding lectin"/>
    <property type="match status" value="1"/>
</dbReference>
<evidence type="ECO:0000313" key="2">
    <source>
        <dbReference type="EMBL" id="KAA6338727.1"/>
    </source>
</evidence>
<keyword evidence="1" id="KW-1133">Transmembrane helix</keyword>
<keyword evidence="1" id="KW-0812">Transmembrane</keyword>
<name>A0A5J4RXP3_9ZZZZ</name>
<protein>
    <submittedName>
        <fullName evidence="2">Uncharacterized protein</fullName>
    </submittedName>
</protein>
<dbReference type="AlphaFoldDB" id="A0A5J4RXP3"/>
<gene>
    <name evidence="2" type="ORF">EZS27_013280</name>
</gene>
<comment type="caution">
    <text evidence="2">The sequence shown here is derived from an EMBL/GenBank/DDBJ whole genome shotgun (WGS) entry which is preliminary data.</text>
</comment>
<keyword evidence="1" id="KW-0472">Membrane</keyword>
<organism evidence="2">
    <name type="scientific">termite gut metagenome</name>
    <dbReference type="NCBI Taxonomy" id="433724"/>
    <lineage>
        <taxon>unclassified sequences</taxon>
        <taxon>metagenomes</taxon>
        <taxon>organismal metagenomes</taxon>
    </lineage>
</organism>
<reference evidence="2" key="1">
    <citation type="submission" date="2019-03" db="EMBL/GenBank/DDBJ databases">
        <title>Single cell metagenomics reveals metabolic interactions within the superorganism composed of flagellate Streblomastix strix and complex community of Bacteroidetes bacteria on its surface.</title>
        <authorList>
            <person name="Treitli S.C."/>
            <person name="Kolisko M."/>
            <person name="Husnik F."/>
            <person name="Keeling P."/>
            <person name="Hampl V."/>
        </authorList>
    </citation>
    <scope>NUCLEOTIDE SEQUENCE</scope>
    <source>
        <strain evidence="2">STM</strain>
    </source>
</reference>
<proteinExistence type="predicted"/>
<feature type="transmembrane region" description="Helical" evidence="1">
    <location>
        <begin position="45"/>
        <end position="67"/>
    </location>
</feature>
<accession>A0A5J4RXP3</accession>
<dbReference type="EMBL" id="SNRY01000592">
    <property type="protein sequence ID" value="KAA6338727.1"/>
    <property type="molecule type" value="Genomic_DNA"/>
</dbReference>
<sequence>MVKKEQSTKDPDLDNNDRPTALRVEIVSNWSLLEILSDRKKVFKIIIALLVIVFTIFIGLAFVTISIKRIYPYNDIKINAFGATTMQNENVDIIYWLFNTADLWANSGIRVNEGDILTIRASGKSHTAIHHLVQDVNSNRVLRDKWVGTDGDRKNTTKRDSLRAKYRIFAHRAQDALLMQVVPEKIERESKDFDKYLVFDGEANNDHKENYYFIGKERVDLRVHNAGILYFAVNDIVLTNSIINKMIAENDSLIKESRNLPDTTWAILNEKFFDFGKHPNSTIHMKDSNEMTYYKKMHYYNAWYDDNQGKRMKGILFL</sequence>